<dbReference type="Proteomes" id="UP001434337">
    <property type="component" value="Chromosome"/>
</dbReference>
<sequence length="143" mass="15700">MATGLGIAAANHGHRVLFATATEWVTRLTDAHRAGRLPQELTRLRRYGLIIVDEVGYLPFEQDAANLFFQLVSSRYEHASLILTSNLPFSGWGGVFGDQAVAAAMIDRVVHHADVLTLKGASYRLRNRGIDTLPSIRTQDAAD</sequence>
<gene>
    <name evidence="2" type="ORF">PCC79_17075</name>
</gene>
<name>A0ABZ3CEF7_9ACTN</name>
<feature type="domain" description="IstB-like ATP-binding" evidence="1">
    <location>
        <begin position="1"/>
        <end position="128"/>
    </location>
</feature>
<keyword evidence="2" id="KW-0547">Nucleotide-binding</keyword>
<dbReference type="GO" id="GO:0005524">
    <property type="term" value="F:ATP binding"/>
    <property type="evidence" value="ECO:0007669"/>
    <property type="project" value="UniProtKB-KW"/>
</dbReference>
<evidence type="ECO:0000313" key="3">
    <source>
        <dbReference type="Proteomes" id="UP001434337"/>
    </source>
</evidence>
<evidence type="ECO:0000313" key="2">
    <source>
        <dbReference type="EMBL" id="WZX00362.1"/>
    </source>
</evidence>
<reference evidence="2 3" key="1">
    <citation type="journal article" date="2023" name="Environ Microbiome">
        <title>A coral-associated actinobacterium mitigates coral bleaching under heat stress.</title>
        <authorList>
            <person name="Li J."/>
            <person name="Zou Y."/>
            <person name="Li Q."/>
            <person name="Zhang J."/>
            <person name="Bourne D.G."/>
            <person name="Lyu Y."/>
            <person name="Liu C."/>
            <person name="Zhang S."/>
        </authorList>
    </citation>
    <scope>NUCLEOTIDE SEQUENCE [LARGE SCALE GENOMIC DNA]</scope>
    <source>
        <strain evidence="2 3">SCSIO 13291</strain>
    </source>
</reference>
<dbReference type="InterPro" id="IPR027417">
    <property type="entry name" value="P-loop_NTPase"/>
</dbReference>
<evidence type="ECO:0000259" key="1">
    <source>
        <dbReference type="Pfam" id="PF01695"/>
    </source>
</evidence>
<dbReference type="SUPFAM" id="SSF52540">
    <property type="entry name" value="P-loop containing nucleoside triphosphate hydrolases"/>
    <property type="match status" value="1"/>
</dbReference>
<proteinExistence type="predicted"/>
<dbReference type="Gene3D" id="3.40.50.300">
    <property type="entry name" value="P-loop containing nucleotide triphosphate hydrolases"/>
    <property type="match status" value="1"/>
</dbReference>
<organism evidence="2 3">
    <name type="scientific">Propioniciclava soli</name>
    <dbReference type="NCBI Taxonomy" id="2775081"/>
    <lineage>
        <taxon>Bacteria</taxon>
        <taxon>Bacillati</taxon>
        <taxon>Actinomycetota</taxon>
        <taxon>Actinomycetes</taxon>
        <taxon>Propionibacteriales</taxon>
        <taxon>Propionibacteriaceae</taxon>
        <taxon>Propioniciclava</taxon>
    </lineage>
</organism>
<keyword evidence="3" id="KW-1185">Reference proteome</keyword>
<dbReference type="PANTHER" id="PTHR30050:SF4">
    <property type="entry name" value="ATP-BINDING PROTEIN RV3427C IN INSERTION SEQUENCE-RELATED"/>
    <property type="match status" value="1"/>
</dbReference>
<dbReference type="PANTHER" id="PTHR30050">
    <property type="entry name" value="CHROMOSOMAL REPLICATION INITIATOR PROTEIN DNAA"/>
    <property type="match status" value="1"/>
</dbReference>
<dbReference type="InterPro" id="IPR002611">
    <property type="entry name" value="IstB_ATP-bd"/>
</dbReference>
<accession>A0ABZ3CEF7</accession>
<dbReference type="Pfam" id="PF01695">
    <property type="entry name" value="IstB_IS21"/>
    <property type="match status" value="1"/>
</dbReference>
<dbReference type="EMBL" id="CP115965">
    <property type="protein sequence ID" value="WZX00362.1"/>
    <property type="molecule type" value="Genomic_DNA"/>
</dbReference>
<keyword evidence="2" id="KW-0067">ATP-binding</keyword>
<protein>
    <submittedName>
        <fullName evidence="2">ATP-binding protein</fullName>
    </submittedName>
</protein>